<dbReference type="Proteomes" id="UP000290909">
    <property type="component" value="Chromosome"/>
</dbReference>
<name>A0A449BKP6_9MOLU</name>
<feature type="coiled-coil region" evidence="5">
    <location>
        <begin position="128"/>
        <end position="155"/>
    </location>
</feature>
<reference evidence="7 8" key="1">
    <citation type="submission" date="2019-01" db="EMBL/GenBank/DDBJ databases">
        <authorList>
            <consortium name="Pathogen Informatics"/>
        </authorList>
    </citation>
    <scope>NUCLEOTIDE SEQUENCE [LARGE SCALE GENOMIC DNA]</scope>
    <source>
        <strain evidence="7 8">NCTC10172</strain>
    </source>
</reference>
<gene>
    <name evidence="7" type="primary">rmuC</name>
    <name evidence="7" type="ORF">NCTC10172_01089</name>
</gene>
<dbReference type="RefSeq" id="WP_051659062.1">
    <property type="nucleotide sequence ID" value="NZ_LR215050.1"/>
</dbReference>
<accession>A0A449BKP6</accession>
<dbReference type="STRING" id="1408416.GCA_000702765_01182"/>
<keyword evidence="6" id="KW-0812">Transmembrane</keyword>
<organism evidence="7 8">
    <name type="scientific">Acholeplasma hippikon</name>
    <dbReference type="NCBI Taxonomy" id="264636"/>
    <lineage>
        <taxon>Bacteria</taxon>
        <taxon>Bacillati</taxon>
        <taxon>Mycoplasmatota</taxon>
        <taxon>Mollicutes</taxon>
        <taxon>Acholeplasmatales</taxon>
        <taxon>Acholeplasmataceae</taxon>
        <taxon>Acholeplasma</taxon>
    </lineage>
</organism>
<feature type="transmembrane region" description="Helical" evidence="6">
    <location>
        <begin position="6"/>
        <end position="26"/>
    </location>
</feature>
<keyword evidence="4" id="KW-0233">DNA recombination</keyword>
<evidence type="ECO:0000313" key="7">
    <source>
        <dbReference type="EMBL" id="VEU83041.1"/>
    </source>
</evidence>
<evidence type="ECO:0000256" key="3">
    <source>
        <dbReference type="ARBA" id="ARBA00023054"/>
    </source>
</evidence>
<comment type="function">
    <text evidence="1">Involved in DNA recombination.</text>
</comment>
<dbReference type="PANTHER" id="PTHR30563:SF0">
    <property type="entry name" value="DNA RECOMBINATION PROTEIN RMUC"/>
    <property type="match status" value="1"/>
</dbReference>
<keyword evidence="8" id="KW-1185">Reference proteome</keyword>
<protein>
    <submittedName>
        <fullName evidence="7">DNA recombination protein rmuC</fullName>
    </submittedName>
</protein>
<dbReference type="PANTHER" id="PTHR30563">
    <property type="entry name" value="DNA RECOMBINATION PROTEIN RMUC"/>
    <property type="match status" value="1"/>
</dbReference>
<dbReference type="Pfam" id="PF02646">
    <property type="entry name" value="RmuC"/>
    <property type="match status" value="1"/>
</dbReference>
<sequence length="384" mass="44151">MDTTQIILIIIGIILLAVLILVIFLLTKKPAIVKPNNEQDTEARIRYQQELISKLETLKVEVSKELELINQKSKGEIKDELNAFKEIITTKVTSDMTQINEKVEKRLTEGFKTSKETFDEVLKRLTVIDTTQRNIEKLSTNVDELSRLLSDKKLRGMYGEGQLYMILNNVFGEGNHELYEPQHKLSNGTLVDAMIFGPEGVGNIPVDSKFSLENYLLMNNHEASQDERNQATKDFKANIKKHIDDIAGKYLIKGETSDQAIMFIPSEAVFSEIHAKFPELIEYAQNKHVWITSPTTFVYMLTMIVVISSNVQREKNAEKMLKELQSLFNDFELFFKRWEDVKKAVDKLSTTTEALDKPMFRLNKKVYKIESSNFEALNEPDEVE</sequence>
<evidence type="ECO:0000313" key="8">
    <source>
        <dbReference type="Proteomes" id="UP000290909"/>
    </source>
</evidence>
<keyword evidence="6" id="KW-1133">Transmembrane helix</keyword>
<evidence type="ECO:0000256" key="1">
    <source>
        <dbReference type="ARBA" id="ARBA00003416"/>
    </source>
</evidence>
<evidence type="ECO:0000256" key="5">
    <source>
        <dbReference type="SAM" id="Coils"/>
    </source>
</evidence>
<dbReference type="EMBL" id="LR215050">
    <property type="protein sequence ID" value="VEU83041.1"/>
    <property type="molecule type" value="Genomic_DNA"/>
</dbReference>
<keyword evidence="3 5" id="KW-0175">Coiled coil</keyword>
<dbReference type="AlphaFoldDB" id="A0A449BKP6"/>
<keyword evidence="6" id="KW-0472">Membrane</keyword>
<evidence type="ECO:0000256" key="2">
    <source>
        <dbReference type="ARBA" id="ARBA00009840"/>
    </source>
</evidence>
<comment type="similarity">
    <text evidence="2">Belongs to the RmuC family.</text>
</comment>
<dbReference type="GO" id="GO:0006310">
    <property type="term" value="P:DNA recombination"/>
    <property type="evidence" value="ECO:0007669"/>
    <property type="project" value="UniProtKB-KW"/>
</dbReference>
<evidence type="ECO:0000256" key="4">
    <source>
        <dbReference type="ARBA" id="ARBA00023172"/>
    </source>
</evidence>
<dbReference type="InterPro" id="IPR003798">
    <property type="entry name" value="DNA_recombination_RmuC"/>
</dbReference>
<proteinExistence type="inferred from homology"/>
<evidence type="ECO:0000256" key="6">
    <source>
        <dbReference type="SAM" id="Phobius"/>
    </source>
</evidence>
<dbReference type="KEGG" id="ahk:NCTC10172_01089"/>